<accession>A0ABV6PVG7</accession>
<keyword evidence="1" id="KW-0472">Membrane</keyword>
<proteinExistence type="predicted"/>
<keyword evidence="3" id="KW-1185">Reference proteome</keyword>
<evidence type="ECO:0000313" key="3">
    <source>
        <dbReference type="Proteomes" id="UP001589834"/>
    </source>
</evidence>
<evidence type="ECO:0000313" key="2">
    <source>
        <dbReference type="EMBL" id="MFC0593048.1"/>
    </source>
</evidence>
<sequence length="261" mass="28035">MAAMRPMRRHPPRLTPQHRGLRSYVWRSRDTWGVLGVLGASMAVVVLAYDSVVEAWSKALAWAWPHLGIGTASQVHLVEVAVPGGSIQSLDVALSVPAPGLAHWWAVAGVTLVLTATSLRLSRERLPTIYFLRLVAALCLASLIAAAALGPNAIMPADAVLNQLLTLGMALLWSLPLIHALVLYIFPLRLLQKLTATLAALLLIAVGIPLQVGALAWLLVHGSQLVVLPLHLLASFLPQLLGQLGVYGFFMSLVQRPPRLG</sequence>
<dbReference type="Proteomes" id="UP001589834">
    <property type="component" value="Unassembled WGS sequence"/>
</dbReference>
<feature type="transmembrane region" description="Helical" evidence="1">
    <location>
        <begin position="131"/>
        <end position="154"/>
    </location>
</feature>
<dbReference type="EMBL" id="JBHLTN010000018">
    <property type="protein sequence ID" value="MFC0593048.1"/>
    <property type="molecule type" value="Genomic_DNA"/>
</dbReference>
<name>A0ABV6PVG7_9BURK</name>
<feature type="transmembrane region" description="Helical" evidence="1">
    <location>
        <begin position="160"/>
        <end position="186"/>
    </location>
</feature>
<comment type="caution">
    <text evidence="2">The sequence shown here is derived from an EMBL/GenBank/DDBJ whole genome shotgun (WGS) entry which is preliminary data.</text>
</comment>
<feature type="transmembrane region" description="Helical" evidence="1">
    <location>
        <begin position="31"/>
        <end position="49"/>
    </location>
</feature>
<dbReference type="RefSeq" id="WP_377542569.1">
    <property type="nucleotide sequence ID" value="NZ_JBHUHJ010000001.1"/>
</dbReference>
<organism evidence="2 3">
    <name type="scientific">Ottowia pentelensis</name>
    <dbReference type="NCBI Taxonomy" id="511108"/>
    <lineage>
        <taxon>Bacteria</taxon>
        <taxon>Pseudomonadati</taxon>
        <taxon>Pseudomonadota</taxon>
        <taxon>Betaproteobacteria</taxon>
        <taxon>Burkholderiales</taxon>
        <taxon>Comamonadaceae</taxon>
        <taxon>Ottowia</taxon>
    </lineage>
</organism>
<evidence type="ECO:0008006" key="4">
    <source>
        <dbReference type="Google" id="ProtNLM"/>
    </source>
</evidence>
<evidence type="ECO:0000256" key="1">
    <source>
        <dbReference type="SAM" id="Phobius"/>
    </source>
</evidence>
<reference evidence="2 3" key="1">
    <citation type="submission" date="2024-09" db="EMBL/GenBank/DDBJ databases">
        <authorList>
            <person name="Sun Q."/>
            <person name="Mori K."/>
        </authorList>
    </citation>
    <scope>NUCLEOTIDE SEQUENCE [LARGE SCALE GENOMIC DNA]</scope>
    <source>
        <strain evidence="2 3">NCAIM B.02336</strain>
    </source>
</reference>
<gene>
    <name evidence="2" type="ORF">ACFFGG_10810</name>
</gene>
<keyword evidence="1" id="KW-1133">Transmembrane helix</keyword>
<feature type="transmembrane region" description="Helical" evidence="1">
    <location>
        <begin position="101"/>
        <end position="119"/>
    </location>
</feature>
<feature type="transmembrane region" description="Helical" evidence="1">
    <location>
        <begin position="198"/>
        <end position="220"/>
    </location>
</feature>
<feature type="transmembrane region" description="Helical" evidence="1">
    <location>
        <begin position="232"/>
        <end position="254"/>
    </location>
</feature>
<keyword evidence="1" id="KW-0812">Transmembrane</keyword>
<protein>
    <recommendedName>
        <fullName evidence="4">DUF998 domain-containing protein</fullName>
    </recommendedName>
</protein>